<organism evidence="6 7">
    <name type="scientific">Oceanobacillus arenosus</name>
    <dbReference type="NCBI Taxonomy" id="1229153"/>
    <lineage>
        <taxon>Bacteria</taxon>
        <taxon>Bacillati</taxon>
        <taxon>Bacillota</taxon>
        <taxon>Bacilli</taxon>
        <taxon>Bacillales</taxon>
        <taxon>Bacillaceae</taxon>
        <taxon>Oceanobacillus</taxon>
    </lineage>
</organism>
<feature type="transmembrane region" description="Helical" evidence="5">
    <location>
        <begin position="305"/>
        <end position="323"/>
    </location>
</feature>
<feature type="transmembrane region" description="Helical" evidence="5">
    <location>
        <begin position="136"/>
        <end position="160"/>
    </location>
</feature>
<feature type="transmembrane region" description="Helical" evidence="5">
    <location>
        <begin position="68"/>
        <end position="89"/>
    </location>
</feature>
<evidence type="ECO:0000256" key="5">
    <source>
        <dbReference type="SAM" id="Phobius"/>
    </source>
</evidence>
<dbReference type="GO" id="GO:0015086">
    <property type="term" value="F:cadmium ion transmembrane transporter activity"/>
    <property type="evidence" value="ECO:0007669"/>
    <property type="project" value="TreeGrafter"/>
</dbReference>
<evidence type="ECO:0000313" key="7">
    <source>
        <dbReference type="Proteomes" id="UP000257143"/>
    </source>
</evidence>
<dbReference type="InterPro" id="IPR001046">
    <property type="entry name" value="NRAMP_fam"/>
</dbReference>
<feature type="transmembrane region" description="Helical" evidence="5">
    <location>
        <begin position="212"/>
        <end position="235"/>
    </location>
</feature>
<dbReference type="Proteomes" id="UP000257143">
    <property type="component" value="Unassembled WGS sequence"/>
</dbReference>
<feature type="transmembrane region" description="Helical" evidence="5">
    <location>
        <begin position="256"/>
        <end position="276"/>
    </location>
</feature>
<sequence length="444" mass="48642">MGGGRFLENKSKVIETTDANYESGQAGQTFIGKIKYALGPGILAILTWLGAGDLVTSAVAGADYGYGLMWILAMSLLLRFLIVNVMSRFQLANTKGLTILEGYGRIHPIFGYFLFIYALIMGHLFNSYMISGAGEIISTLLGINQPFIGSMIVVGLVFLLVGRNIYNTIEGVMKIFLALLTLAFVFLALSTSPDYGQIISGTIGFKIPADEGGYGALLVAVSIIGAVAGSISNFVHPYFLKEKGWTTPGHLKLQRNDLLFSIIVCIVINLAIWIVGAEILRPNGIRIESIDDLAQALQLTLGRTGWLIFYLGTFAILFASIVGKSTGYPRLVTDAFYVINKKRRDKYDGDYNKDPMSKWVMIFVLFMPIVWSIPGMPGFISLTIGVNALNIIGFPVIAIGLLIISNRKDLMGKYRNSWFENVCLVLATVLAIWSAYELAISYIL</sequence>
<dbReference type="GO" id="GO:0034755">
    <property type="term" value="P:iron ion transmembrane transport"/>
    <property type="evidence" value="ECO:0007669"/>
    <property type="project" value="TreeGrafter"/>
</dbReference>
<dbReference type="PANTHER" id="PTHR11706:SF3">
    <property type="entry name" value="METAL ION TRANSPORT PROTEIN"/>
    <property type="match status" value="1"/>
</dbReference>
<dbReference type="PANTHER" id="PTHR11706">
    <property type="entry name" value="SOLUTE CARRIER PROTEIN FAMILY 11 MEMBER"/>
    <property type="match status" value="1"/>
</dbReference>
<feature type="transmembrane region" description="Helical" evidence="5">
    <location>
        <begin position="42"/>
        <end position="62"/>
    </location>
</feature>
<feature type="transmembrane region" description="Helical" evidence="5">
    <location>
        <begin position="379"/>
        <end position="405"/>
    </location>
</feature>
<dbReference type="EMBL" id="PIOC01000017">
    <property type="protein sequence ID" value="RDW18375.1"/>
    <property type="molecule type" value="Genomic_DNA"/>
</dbReference>
<comment type="caution">
    <text evidence="6">The sequence shown here is derived from an EMBL/GenBank/DDBJ whole genome shotgun (WGS) entry which is preliminary data.</text>
</comment>
<accession>A0A3D8PTT1</accession>
<reference evidence="7" key="1">
    <citation type="submission" date="2017-11" db="EMBL/GenBank/DDBJ databases">
        <authorList>
            <person name="Zhu W."/>
        </authorList>
    </citation>
    <scope>NUCLEOTIDE SEQUENCE [LARGE SCALE GENOMIC DNA]</scope>
    <source>
        <strain evidence="7">CAU 1183</strain>
    </source>
</reference>
<keyword evidence="7" id="KW-1185">Reference proteome</keyword>
<feature type="transmembrane region" description="Helical" evidence="5">
    <location>
        <begin position="356"/>
        <end position="373"/>
    </location>
</feature>
<comment type="subcellular location">
    <subcellularLocation>
        <location evidence="1">Membrane</location>
        <topology evidence="1">Multi-pass membrane protein</topology>
    </subcellularLocation>
</comment>
<proteinExistence type="predicted"/>
<feature type="transmembrane region" description="Helical" evidence="5">
    <location>
        <begin position="109"/>
        <end position="130"/>
    </location>
</feature>
<dbReference type="GO" id="GO:0005886">
    <property type="term" value="C:plasma membrane"/>
    <property type="evidence" value="ECO:0007669"/>
    <property type="project" value="TreeGrafter"/>
</dbReference>
<name>A0A3D8PTT1_9BACI</name>
<dbReference type="AlphaFoldDB" id="A0A3D8PTT1"/>
<feature type="transmembrane region" description="Helical" evidence="5">
    <location>
        <begin position="172"/>
        <end position="192"/>
    </location>
</feature>
<dbReference type="OrthoDB" id="9787548at2"/>
<protein>
    <submittedName>
        <fullName evidence="6">Mn2+/Fe2+ transporter</fullName>
    </submittedName>
</protein>
<evidence type="ECO:0000256" key="1">
    <source>
        <dbReference type="ARBA" id="ARBA00004141"/>
    </source>
</evidence>
<evidence type="ECO:0000313" key="6">
    <source>
        <dbReference type="EMBL" id="RDW18375.1"/>
    </source>
</evidence>
<evidence type="ECO:0000256" key="4">
    <source>
        <dbReference type="ARBA" id="ARBA00023136"/>
    </source>
</evidence>
<keyword evidence="3 5" id="KW-1133">Transmembrane helix</keyword>
<dbReference type="GO" id="GO:0005384">
    <property type="term" value="F:manganese ion transmembrane transporter activity"/>
    <property type="evidence" value="ECO:0007669"/>
    <property type="project" value="TreeGrafter"/>
</dbReference>
<evidence type="ECO:0000256" key="2">
    <source>
        <dbReference type="ARBA" id="ARBA00022692"/>
    </source>
</evidence>
<dbReference type="NCBIfam" id="NF037982">
    <property type="entry name" value="Nramp_1"/>
    <property type="match status" value="1"/>
</dbReference>
<keyword evidence="4 5" id="KW-0472">Membrane</keyword>
<gene>
    <name evidence="6" type="ORF">CWR48_12420</name>
</gene>
<keyword evidence="2 5" id="KW-0812">Transmembrane</keyword>
<feature type="transmembrane region" description="Helical" evidence="5">
    <location>
        <begin position="417"/>
        <end position="436"/>
    </location>
</feature>
<evidence type="ECO:0000256" key="3">
    <source>
        <dbReference type="ARBA" id="ARBA00022989"/>
    </source>
</evidence>
<dbReference type="Pfam" id="PF01566">
    <property type="entry name" value="Nramp"/>
    <property type="match status" value="1"/>
</dbReference>